<dbReference type="EMBL" id="BAAAKJ010000331">
    <property type="protein sequence ID" value="GAA1407959.1"/>
    <property type="molecule type" value="Genomic_DNA"/>
</dbReference>
<reference evidence="1 2" key="1">
    <citation type="journal article" date="2019" name="Int. J. Syst. Evol. Microbiol.">
        <title>The Global Catalogue of Microorganisms (GCM) 10K type strain sequencing project: providing services to taxonomists for standard genome sequencing and annotation.</title>
        <authorList>
            <consortium name="The Broad Institute Genomics Platform"/>
            <consortium name="The Broad Institute Genome Sequencing Center for Infectious Disease"/>
            <person name="Wu L."/>
            <person name="Ma J."/>
        </authorList>
    </citation>
    <scope>NUCLEOTIDE SEQUENCE [LARGE SCALE GENOMIC DNA]</scope>
    <source>
        <strain evidence="1 2">JCM 12393</strain>
    </source>
</reference>
<protein>
    <submittedName>
        <fullName evidence="1">Uncharacterized protein</fullName>
    </submittedName>
</protein>
<sequence>MDLTEGRREPGPGRIEVEIGELVLDGFPRIDHDRVAAAFRTELARLVDARGVPLAADGDRALDLLSGLPPLPADTSPQRLGEALARAVHTGLSGGGRAPDRGRGRR</sequence>
<evidence type="ECO:0000313" key="2">
    <source>
        <dbReference type="Proteomes" id="UP001499863"/>
    </source>
</evidence>
<gene>
    <name evidence="1" type="ORF">GCM10009639_57330</name>
</gene>
<accession>A0ABN1YEK9</accession>
<dbReference type="RefSeq" id="WP_344342519.1">
    <property type="nucleotide sequence ID" value="NZ_BAAAKJ010000331.1"/>
</dbReference>
<comment type="caution">
    <text evidence="1">The sequence shown here is derived from an EMBL/GenBank/DDBJ whole genome shotgun (WGS) entry which is preliminary data.</text>
</comment>
<dbReference type="Proteomes" id="UP001499863">
    <property type="component" value="Unassembled WGS sequence"/>
</dbReference>
<name>A0ABN1YEK9_9ACTN</name>
<evidence type="ECO:0000313" key="1">
    <source>
        <dbReference type="EMBL" id="GAA1407959.1"/>
    </source>
</evidence>
<proteinExistence type="predicted"/>
<keyword evidence="2" id="KW-1185">Reference proteome</keyword>
<organism evidence="1 2">
    <name type="scientific">Kitasatospora putterlickiae</name>
    <dbReference type="NCBI Taxonomy" id="221725"/>
    <lineage>
        <taxon>Bacteria</taxon>
        <taxon>Bacillati</taxon>
        <taxon>Actinomycetota</taxon>
        <taxon>Actinomycetes</taxon>
        <taxon>Kitasatosporales</taxon>
        <taxon>Streptomycetaceae</taxon>
        <taxon>Kitasatospora</taxon>
    </lineage>
</organism>